<evidence type="ECO:0000313" key="1">
    <source>
        <dbReference type="EMBL" id="KAK4252972.1"/>
    </source>
</evidence>
<keyword evidence="2" id="KW-1185">Reference proteome</keyword>
<organism evidence="1 2">
    <name type="scientific">Acacia crassicarpa</name>
    <name type="common">northern wattle</name>
    <dbReference type="NCBI Taxonomy" id="499986"/>
    <lineage>
        <taxon>Eukaryota</taxon>
        <taxon>Viridiplantae</taxon>
        <taxon>Streptophyta</taxon>
        <taxon>Embryophyta</taxon>
        <taxon>Tracheophyta</taxon>
        <taxon>Spermatophyta</taxon>
        <taxon>Magnoliopsida</taxon>
        <taxon>eudicotyledons</taxon>
        <taxon>Gunneridae</taxon>
        <taxon>Pentapetalae</taxon>
        <taxon>rosids</taxon>
        <taxon>fabids</taxon>
        <taxon>Fabales</taxon>
        <taxon>Fabaceae</taxon>
        <taxon>Caesalpinioideae</taxon>
        <taxon>mimosoid clade</taxon>
        <taxon>Acacieae</taxon>
        <taxon>Acacia</taxon>
    </lineage>
</organism>
<comment type="caution">
    <text evidence="1">The sequence shown here is derived from an EMBL/GenBank/DDBJ whole genome shotgun (WGS) entry which is preliminary data.</text>
</comment>
<dbReference type="PANTHER" id="PTHR47169">
    <property type="entry name" value="OS01G0541250 PROTEIN"/>
    <property type="match status" value="1"/>
</dbReference>
<dbReference type="InterPro" id="IPR036397">
    <property type="entry name" value="RNaseH_sf"/>
</dbReference>
<evidence type="ECO:0008006" key="3">
    <source>
        <dbReference type="Google" id="ProtNLM"/>
    </source>
</evidence>
<reference evidence="1" key="1">
    <citation type="submission" date="2023-10" db="EMBL/GenBank/DDBJ databases">
        <title>Chromosome-level genome of the transformable northern wattle, Acacia crassicarpa.</title>
        <authorList>
            <person name="Massaro I."/>
            <person name="Sinha N.R."/>
            <person name="Poethig S."/>
            <person name="Leichty A.R."/>
        </authorList>
    </citation>
    <scope>NUCLEOTIDE SEQUENCE</scope>
    <source>
        <strain evidence="1">Acra3RX</strain>
        <tissue evidence="1">Leaf</tissue>
    </source>
</reference>
<dbReference type="GO" id="GO:0003676">
    <property type="term" value="F:nucleic acid binding"/>
    <property type="evidence" value="ECO:0007669"/>
    <property type="project" value="InterPro"/>
</dbReference>
<accession>A0AAE1ILI4</accession>
<dbReference type="AlphaFoldDB" id="A0AAE1ILI4"/>
<dbReference type="EMBL" id="JAWXYG010000018">
    <property type="protein sequence ID" value="KAK4252972.1"/>
    <property type="molecule type" value="Genomic_DNA"/>
</dbReference>
<protein>
    <recommendedName>
        <fullName evidence="3">Transposase</fullName>
    </recommendedName>
</protein>
<sequence length="230" mass="25664">MFLVALARPRFDDEGNETFSGKIGVFPLVTYEPTKRRSVNRDAGTLVAKPISSINKEVCRNFLCNKVLPAIKAKWPSDALGETIFIQQDNAPCHLNDDDEEFRRVVCECGLDIHLMSQPPNSPDLNVLDLGYFNAIQALQHKESPKSIEELIVAVTNSYERLPSYQTNKIFLTLQATMMEIMKAKGSNKYKAPHWSSRIVQGEGGLPYQLECDVSIVQAVLAHLGEIVDG</sequence>
<gene>
    <name evidence="1" type="ORF">QN277_010816</name>
</gene>
<proteinExistence type="predicted"/>
<dbReference type="Proteomes" id="UP001293593">
    <property type="component" value="Unassembled WGS sequence"/>
</dbReference>
<name>A0AAE1ILI4_9FABA</name>
<evidence type="ECO:0000313" key="2">
    <source>
        <dbReference type="Proteomes" id="UP001293593"/>
    </source>
</evidence>
<dbReference type="Gene3D" id="3.30.420.10">
    <property type="entry name" value="Ribonuclease H-like superfamily/Ribonuclease H"/>
    <property type="match status" value="1"/>
</dbReference>
<dbReference type="PANTHER" id="PTHR47169:SF2">
    <property type="entry name" value="OS01G0541250 PROTEIN"/>
    <property type="match status" value="1"/>
</dbReference>